<keyword evidence="3" id="KW-1185">Reference proteome</keyword>
<dbReference type="Proteomes" id="UP001222800">
    <property type="component" value="Chromosome"/>
</dbReference>
<evidence type="ECO:0000256" key="1">
    <source>
        <dbReference type="SAM" id="Coils"/>
    </source>
</evidence>
<protein>
    <submittedName>
        <fullName evidence="2">Uncharacterized protein</fullName>
    </submittedName>
</protein>
<sequence length="144" mass="17414">MKKFTAVFIFYVLFFCMNLNIYQNKLINDINNINPYIRETNFIVEDFNHNRIKQDNIDEYIKRIDNLKSGLSSIEDTKSIELYVDYKKISLEKLKKAINNRIYNKEKLKRNINEYNTYNRLSQDEIQKKLKKTLIRVTKLDETS</sequence>
<name>A0ABY8EEI9_9FIRM</name>
<accession>A0ABY8EEI9</accession>
<dbReference type="EMBL" id="CP120733">
    <property type="protein sequence ID" value="WFD11360.1"/>
    <property type="molecule type" value="Genomic_DNA"/>
</dbReference>
<reference evidence="2 3" key="1">
    <citation type="submission" date="2023-03" db="EMBL/GenBank/DDBJ databases">
        <title>Complete genome sequence of Tepidibacter sp. SWIR-1, isolated from a deep-sea hydrothermal vent.</title>
        <authorList>
            <person name="Li X."/>
        </authorList>
    </citation>
    <scope>NUCLEOTIDE SEQUENCE [LARGE SCALE GENOMIC DNA]</scope>
    <source>
        <strain evidence="2 3">SWIR-1</strain>
    </source>
</reference>
<evidence type="ECO:0000313" key="2">
    <source>
        <dbReference type="EMBL" id="WFD11360.1"/>
    </source>
</evidence>
<gene>
    <name evidence="2" type="ORF">P4S50_04590</name>
</gene>
<organism evidence="2 3">
    <name type="scientific">Tepidibacter hydrothermalis</name>
    <dbReference type="NCBI Taxonomy" id="3036126"/>
    <lineage>
        <taxon>Bacteria</taxon>
        <taxon>Bacillati</taxon>
        <taxon>Bacillota</taxon>
        <taxon>Clostridia</taxon>
        <taxon>Peptostreptococcales</taxon>
        <taxon>Peptostreptococcaceae</taxon>
        <taxon>Tepidibacter</taxon>
    </lineage>
</organism>
<feature type="coiled-coil region" evidence="1">
    <location>
        <begin position="57"/>
        <end position="111"/>
    </location>
</feature>
<proteinExistence type="predicted"/>
<evidence type="ECO:0000313" key="3">
    <source>
        <dbReference type="Proteomes" id="UP001222800"/>
    </source>
</evidence>
<keyword evidence="1" id="KW-0175">Coiled coil</keyword>
<dbReference type="RefSeq" id="WP_277733388.1">
    <property type="nucleotide sequence ID" value="NZ_CP120733.1"/>
</dbReference>